<name>A0A068SBF7_9FUNG</name>
<dbReference type="Proteomes" id="UP000027586">
    <property type="component" value="Unassembled WGS sequence"/>
</dbReference>
<comment type="caution">
    <text evidence="3">The sequence shown here is derived from an EMBL/GenBank/DDBJ whole genome shotgun (WGS) entry which is preliminary data.</text>
</comment>
<gene>
    <name evidence="3" type="ORF">LCOR_10009.1</name>
</gene>
<dbReference type="SUPFAM" id="SSF48065">
    <property type="entry name" value="DBL homology domain (DH-domain)"/>
    <property type="match status" value="1"/>
</dbReference>
<dbReference type="VEuPathDB" id="FungiDB:LCOR_10009.1"/>
<feature type="compositionally biased region" description="Basic and acidic residues" evidence="1">
    <location>
        <begin position="711"/>
        <end position="733"/>
    </location>
</feature>
<dbReference type="GO" id="GO:0032955">
    <property type="term" value="P:regulation of division septum assembly"/>
    <property type="evidence" value="ECO:0007669"/>
    <property type="project" value="TreeGrafter"/>
</dbReference>
<evidence type="ECO:0000256" key="1">
    <source>
        <dbReference type="SAM" id="MobiDB-lite"/>
    </source>
</evidence>
<dbReference type="GO" id="GO:0031991">
    <property type="term" value="P:regulation of actomyosin contractile ring contraction"/>
    <property type="evidence" value="ECO:0007669"/>
    <property type="project" value="TreeGrafter"/>
</dbReference>
<dbReference type="InterPro" id="IPR000219">
    <property type="entry name" value="DH_dom"/>
</dbReference>
<dbReference type="AlphaFoldDB" id="A0A068SBF7"/>
<dbReference type="InterPro" id="IPR035899">
    <property type="entry name" value="DBL_dom_sf"/>
</dbReference>
<dbReference type="InterPro" id="IPR027267">
    <property type="entry name" value="AH/BAR_dom_sf"/>
</dbReference>
<dbReference type="PROSITE" id="PS50010">
    <property type="entry name" value="DH_2"/>
    <property type="match status" value="1"/>
</dbReference>
<dbReference type="EMBL" id="CBTN010000066">
    <property type="protein sequence ID" value="CDH59182.1"/>
    <property type="molecule type" value="Genomic_DNA"/>
</dbReference>
<evidence type="ECO:0000313" key="3">
    <source>
        <dbReference type="EMBL" id="CDH59182.1"/>
    </source>
</evidence>
<evidence type="ECO:0000259" key="2">
    <source>
        <dbReference type="PROSITE" id="PS50010"/>
    </source>
</evidence>
<feature type="domain" description="DH" evidence="2">
    <location>
        <begin position="208"/>
        <end position="384"/>
    </location>
</feature>
<dbReference type="SMART" id="SM00325">
    <property type="entry name" value="RhoGEF"/>
    <property type="match status" value="1"/>
</dbReference>
<dbReference type="PANTHER" id="PTHR22834">
    <property type="entry name" value="NUCLEAR FUSION PROTEIN FUS2"/>
    <property type="match status" value="1"/>
</dbReference>
<dbReference type="SUPFAM" id="SSF103657">
    <property type="entry name" value="BAR/IMD domain-like"/>
    <property type="match status" value="1"/>
</dbReference>
<dbReference type="CDD" id="cd00160">
    <property type="entry name" value="RhoGEF"/>
    <property type="match status" value="1"/>
</dbReference>
<organism evidence="3 4">
    <name type="scientific">Lichtheimia corymbifera JMRC:FSU:9682</name>
    <dbReference type="NCBI Taxonomy" id="1263082"/>
    <lineage>
        <taxon>Eukaryota</taxon>
        <taxon>Fungi</taxon>
        <taxon>Fungi incertae sedis</taxon>
        <taxon>Mucoromycota</taxon>
        <taxon>Mucoromycotina</taxon>
        <taxon>Mucoromycetes</taxon>
        <taxon>Mucorales</taxon>
        <taxon>Lichtheimiaceae</taxon>
        <taxon>Lichtheimia</taxon>
    </lineage>
</organism>
<reference evidence="3" key="1">
    <citation type="submission" date="2013-08" db="EMBL/GenBank/DDBJ databases">
        <title>Gene expansion shapes genome architecture in the human pathogen Lichtheimia corymbifera: an evolutionary genomics analysis in the ancient terrestrial Mucorales (Mucoromycotina).</title>
        <authorList>
            <person name="Schwartze V.U."/>
            <person name="Winter S."/>
            <person name="Shelest E."/>
            <person name="Marcet-Houben M."/>
            <person name="Horn F."/>
            <person name="Wehner S."/>
            <person name="Hoffmann K."/>
            <person name="Riege K."/>
            <person name="Sammeth M."/>
            <person name="Nowrousian M."/>
            <person name="Valiante V."/>
            <person name="Linde J."/>
            <person name="Jacobsen I.D."/>
            <person name="Marz M."/>
            <person name="Brakhage A.A."/>
            <person name="Gabaldon T."/>
            <person name="Bocker S."/>
            <person name="Voigt K."/>
        </authorList>
    </citation>
    <scope>NUCLEOTIDE SEQUENCE [LARGE SCALE GENOMIC DNA]</scope>
    <source>
        <strain evidence="3">FSU 9682</strain>
    </source>
</reference>
<dbReference type="Gene3D" id="1.20.900.10">
    <property type="entry name" value="Dbl homology (DH) domain"/>
    <property type="match status" value="1"/>
</dbReference>
<dbReference type="PANTHER" id="PTHR22834:SF20">
    <property type="entry name" value="SH3 DOMAIN-CONTAINING PROTEIN"/>
    <property type="match status" value="1"/>
</dbReference>
<dbReference type="OrthoDB" id="10256089at2759"/>
<dbReference type="InterPro" id="IPR051492">
    <property type="entry name" value="Dynamin-Rho_GEF"/>
</dbReference>
<sequence length="744" mass="84069">MDNDMSKEIHSFVNDHLMSSWLSTESFTEDLFDTVIIQAPSKTSTDADYDDELAPLQQNKKKGRLRTKLSIASMMNNNNNSSTNNRSIPASSSTCSIAHSITSSIGSSSSPTTTSPKRVMSSFRRVKSFHRLREHINNKKTMLATSPSSVSSVSPMSPPPAYQYQRRPHSALYYSATDHDDSVSTSSSSCFSHCGGINSSITTTTVGKLSHVIQELVETEKAYYQDIQLIHDIYMFPEMPSPFTEHEHKLLFGNITAILDLEKELVPLLCNDENNIGQVFMQMMDRIEQVYCTYCKRHQDVINALNHAQQSRAEVQSFLKSCYKAMQGRTTSWDLPSLLIKPVQRVLKYPLLLQEMANLASPTDPDLEAAAADIQRVADYINEMKRRKDMAEMILTGKPDQTSVGKTPILFSCIQMVHGINKTIARRAYRLKKAVGKKGNNSNGDKASTVAQDAIFDTLYQRFEYQQQVGHQLADRLMAWVDMVKALCAQTHTFALSMEDFYGPWGPIQEFSKVSFGCIAEELERQAQELVSTRLSNYHRLFDRPAQVIAKRARKVVDHERAESSVDDEAYIAIHTQLVEELPSFLALAAEYFDIVMNEVRIMQAETYQRLWQEWLRLANMLPHNDDNGENHSSHTPPTIRDIINEYQSRMLPLHECMENICAISQSKQSPLSSRRVSNSSSSSSSNHNPSTEEDDLMTWDEMLKASSLPRKRDSGVDEKLAGDKKSYDHTTGDGETNQLRMAK</sequence>
<keyword evidence="4" id="KW-1185">Reference proteome</keyword>
<feature type="compositionally biased region" description="Polar residues" evidence="1">
    <location>
        <begin position="734"/>
        <end position="744"/>
    </location>
</feature>
<protein>
    <submittedName>
        <fullName evidence="3">Dynamin-binding protein</fullName>
    </submittedName>
</protein>
<dbReference type="GO" id="GO:0005737">
    <property type="term" value="C:cytoplasm"/>
    <property type="evidence" value="ECO:0007669"/>
    <property type="project" value="TreeGrafter"/>
</dbReference>
<dbReference type="STRING" id="1263082.A0A068SBF7"/>
<evidence type="ECO:0000313" key="4">
    <source>
        <dbReference type="Proteomes" id="UP000027586"/>
    </source>
</evidence>
<dbReference type="Gene3D" id="1.20.1270.60">
    <property type="entry name" value="Arfaptin homology (AH) domain/BAR domain"/>
    <property type="match status" value="1"/>
</dbReference>
<feature type="region of interest" description="Disordered" evidence="1">
    <location>
        <begin position="668"/>
        <end position="744"/>
    </location>
</feature>
<feature type="compositionally biased region" description="Low complexity" evidence="1">
    <location>
        <begin position="670"/>
        <end position="690"/>
    </location>
</feature>
<dbReference type="GO" id="GO:0005085">
    <property type="term" value="F:guanyl-nucleotide exchange factor activity"/>
    <property type="evidence" value="ECO:0007669"/>
    <property type="project" value="InterPro"/>
</dbReference>
<dbReference type="Pfam" id="PF00621">
    <property type="entry name" value="RhoGEF"/>
    <property type="match status" value="1"/>
</dbReference>
<proteinExistence type="predicted"/>
<accession>A0A068SBF7</accession>